<gene>
    <name evidence="2" type="ORF">GSPATT00021794001</name>
</gene>
<dbReference type="RefSeq" id="XP_001456023.1">
    <property type="nucleotide sequence ID" value="XM_001455986.1"/>
</dbReference>
<dbReference type="AlphaFoldDB" id="A0E009"/>
<proteinExistence type="predicted"/>
<dbReference type="Proteomes" id="UP000000600">
    <property type="component" value="Unassembled WGS sequence"/>
</dbReference>
<feature type="transmembrane region" description="Helical" evidence="1">
    <location>
        <begin position="32"/>
        <end position="53"/>
    </location>
</feature>
<dbReference type="KEGG" id="ptm:GSPATT00021794001"/>
<dbReference type="InParanoid" id="A0E009"/>
<evidence type="ECO:0000313" key="3">
    <source>
        <dbReference type="Proteomes" id="UP000000600"/>
    </source>
</evidence>
<keyword evidence="3" id="KW-1185">Reference proteome</keyword>
<sequence length="129" mass="15605">MAKSPYISIYSKRFQKQLKQFICFKAKFLQQWLYYIFVCLLSFFLMILALNQIQITKTELDLQISLNILSTLLLVFLIYEPIAIYIRIVIYRPFLDSIKRNEYNPVSHFVYFFINHSQINKIYDQLNIL</sequence>
<protein>
    <recommendedName>
        <fullName evidence="4">Transmembrane protein</fullName>
    </recommendedName>
</protein>
<accession>A0E009</accession>
<organism evidence="2 3">
    <name type="scientific">Paramecium tetraurelia</name>
    <dbReference type="NCBI Taxonomy" id="5888"/>
    <lineage>
        <taxon>Eukaryota</taxon>
        <taxon>Sar</taxon>
        <taxon>Alveolata</taxon>
        <taxon>Ciliophora</taxon>
        <taxon>Intramacronucleata</taxon>
        <taxon>Oligohymenophorea</taxon>
        <taxon>Peniculida</taxon>
        <taxon>Parameciidae</taxon>
        <taxon>Paramecium</taxon>
    </lineage>
</organism>
<evidence type="ECO:0008006" key="4">
    <source>
        <dbReference type="Google" id="ProtNLM"/>
    </source>
</evidence>
<dbReference type="EMBL" id="CT868651">
    <property type="protein sequence ID" value="CAK88626.1"/>
    <property type="molecule type" value="Genomic_DNA"/>
</dbReference>
<dbReference type="GeneID" id="5041815"/>
<reference evidence="2 3" key="1">
    <citation type="journal article" date="2006" name="Nature">
        <title>Global trends of whole-genome duplications revealed by the ciliate Paramecium tetraurelia.</title>
        <authorList>
            <consortium name="Genoscope"/>
            <person name="Aury J.-M."/>
            <person name="Jaillon O."/>
            <person name="Duret L."/>
            <person name="Noel B."/>
            <person name="Jubin C."/>
            <person name="Porcel B.M."/>
            <person name="Segurens B."/>
            <person name="Daubin V."/>
            <person name="Anthouard V."/>
            <person name="Aiach N."/>
            <person name="Arnaiz O."/>
            <person name="Billaut A."/>
            <person name="Beisson J."/>
            <person name="Blanc I."/>
            <person name="Bouhouche K."/>
            <person name="Camara F."/>
            <person name="Duharcourt S."/>
            <person name="Guigo R."/>
            <person name="Gogendeau D."/>
            <person name="Katinka M."/>
            <person name="Keller A.-M."/>
            <person name="Kissmehl R."/>
            <person name="Klotz C."/>
            <person name="Koll F."/>
            <person name="Le Moue A."/>
            <person name="Lepere C."/>
            <person name="Malinsky S."/>
            <person name="Nowacki M."/>
            <person name="Nowak J.K."/>
            <person name="Plattner H."/>
            <person name="Poulain J."/>
            <person name="Ruiz F."/>
            <person name="Serrano V."/>
            <person name="Zagulski M."/>
            <person name="Dessen P."/>
            <person name="Betermier M."/>
            <person name="Weissenbach J."/>
            <person name="Scarpelli C."/>
            <person name="Schachter V."/>
            <person name="Sperling L."/>
            <person name="Meyer E."/>
            <person name="Cohen J."/>
            <person name="Wincker P."/>
        </authorList>
    </citation>
    <scope>NUCLEOTIDE SEQUENCE [LARGE SCALE GENOMIC DNA]</scope>
    <source>
        <strain evidence="2 3">Stock d4-2</strain>
    </source>
</reference>
<name>A0E009_PARTE</name>
<keyword evidence="1" id="KW-0472">Membrane</keyword>
<feature type="transmembrane region" description="Helical" evidence="1">
    <location>
        <begin position="65"/>
        <end position="90"/>
    </location>
</feature>
<dbReference type="HOGENOM" id="CLU_160338_0_0_1"/>
<keyword evidence="1" id="KW-0812">Transmembrane</keyword>
<evidence type="ECO:0000313" key="2">
    <source>
        <dbReference type="EMBL" id="CAK88626.1"/>
    </source>
</evidence>
<keyword evidence="1" id="KW-1133">Transmembrane helix</keyword>
<evidence type="ECO:0000256" key="1">
    <source>
        <dbReference type="SAM" id="Phobius"/>
    </source>
</evidence>